<proteinExistence type="predicted"/>
<dbReference type="EMBL" id="CAKOFQ010006838">
    <property type="protein sequence ID" value="CAH1975717.1"/>
    <property type="molecule type" value="Genomic_DNA"/>
</dbReference>
<dbReference type="OrthoDB" id="5964374at2759"/>
<evidence type="ECO:0000256" key="1">
    <source>
        <dbReference type="SAM" id="MobiDB-lite"/>
    </source>
</evidence>
<feature type="compositionally biased region" description="Low complexity" evidence="1">
    <location>
        <begin position="138"/>
        <end position="159"/>
    </location>
</feature>
<evidence type="ECO:0000313" key="2">
    <source>
        <dbReference type="EMBL" id="CAH1975717.1"/>
    </source>
</evidence>
<organism evidence="2 3">
    <name type="scientific">Acanthoscelides obtectus</name>
    <name type="common">Bean weevil</name>
    <name type="synonym">Bruchus obtectus</name>
    <dbReference type="NCBI Taxonomy" id="200917"/>
    <lineage>
        <taxon>Eukaryota</taxon>
        <taxon>Metazoa</taxon>
        <taxon>Ecdysozoa</taxon>
        <taxon>Arthropoda</taxon>
        <taxon>Hexapoda</taxon>
        <taxon>Insecta</taxon>
        <taxon>Pterygota</taxon>
        <taxon>Neoptera</taxon>
        <taxon>Endopterygota</taxon>
        <taxon>Coleoptera</taxon>
        <taxon>Polyphaga</taxon>
        <taxon>Cucujiformia</taxon>
        <taxon>Chrysomeloidea</taxon>
        <taxon>Chrysomelidae</taxon>
        <taxon>Bruchinae</taxon>
        <taxon>Bruchini</taxon>
        <taxon>Acanthoscelides</taxon>
    </lineage>
</organism>
<feature type="region of interest" description="Disordered" evidence="1">
    <location>
        <begin position="182"/>
        <end position="206"/>
    </location>
</feature>
<dbReference type="AlphaFoldDB" id="A0A9P0PAR3"/>
<gene>
    <name evidence="2" type="ORF">ACAOBT_LOCUS11752</name>
</gene>
<protein>
    <submittedName>
        <fullName evidence="2">Uncharacterized protein</fullName>
    </submittedName>
</protein>
<sequence>MPVKIETWEFDDFLIEELFPDEPIMEPVLSDDIWKKFEIDYPELTGIAEMLLQEEQSLINDTKDIEAQQGCLIPGLTPVANPVVISGVVAPEIVTPSVVTPAVVTPALVTPVVVTPAVVIPPNNRGNNTSNPSVQVTSANPPASLPASPASGSPPSSLSEIRNHDCMWAGSCFYGRHGQGGCQGSSEGGCQRPKENGGFLKPGPVMNRCPPQPPLNAFIKKEEPDDEQYYQQAQYQHHQTSRSVLKPAVRAAVKQQQQQQQHMPQTPPMSDDEEGKSKPSKVLSLLTNDPISPTEYSSDTELCEYLQEEIEDEEEEEEEGDEEEQDEEEIRRLEAVNAAAAVKLEEMADRAVRVKAAAEIDHSYHKGKGSDQMMQEYLGLETPSDSGECLFVYYFRCVAGVKKCEEK</sequence>
<dbReference type="Proteomes" id="UP001152888">
    <property type="component" value="Unassembled WGS sequence"/>
</dbReference>
<feature type="region of interest" description="Disordered" evidence="1">
    <location>
        <begin position="309"/>
        <end position="329"/>
    </location>
</feature>
<evidence type="ECO:0000313" key="3">
    <source>
        <dbReference type="Proteomes" id="UP001152888"/>
    </source>
</evidence>
<feature type="compositionally biased region" description="Acidic residues" evidence="1">
    <location>
        <begin position="309"/>
        <end position="328"/>
    </location>
</feature>
<feature type="region of interest" description="Disordered" evidence="1">
    <location>
        <begin position="119"/>
        <end position="159"/>
    </location>
</feature>
<feature type="compositionally biased region" description="Polar residues" evidence="1">
    <location>
        <begin position="124"/>
        <end position="137"/>
    </location>
</feature>
<accession>A0A9P0PAR3</accession>
<feature type="region of interest" description="Disordered" evidence="1">
    <location>
        <begin position="235"/>
        <end position="279"/>
    </location>
</feature>
<reference evidence="2" key="1">
    <citation type="submission" date="2022-03" db="EMBL/GenBank/DDBJ databases">
        <authorList>
            <person name="Sayadi A."/>
        </authorList>
    </citation>
    <scope>NUCLEOTIDE SEQUENCE</scope>
</reference>
<comment type="caution">
    <text evidence="2">The sequence shown here is derived from an EMBL/GenBank/DDBJ whole genome shotgun (WGS) entry which is preliminary data.</text>
</comment>
<keyword evidence="3" id="KW-1185">Reference proteome</keyword>
<name>A0A9P0PAR3_ACAOB</name>